<accession>A0A1B6E2X4</accession>
<dbReference type="InterPro" id="IPR018974">
    <property type="entry name" value="Tex-like_N"/>
</dbReference>
<dbReference type="InterPro" id="IPR012337">
    <property type="entry name" value="RNaseH-like_sf"/>
</dbReference>
<feature type="domain" description="YqgF/RNase H-like" evidence="2">
    <location>
        <begin position="476"/>
        <end position="580"/>
    </location>
</feature>
<dbReference type="InterPro" id="IPR055179">
    <property type="entry name" value="Tex-like_central_region"/>
</dbReference>
<dbReference type="GO" id="GO:0006412">
    <property type="term" value="P:translation"/>
    <property type="evidence" value="ECO:0007669"/>
    <property type="project" value="TreeGrafter"/>
</dbReference>
<gene>
    <name evidence="3" type="ORF">g.20233</name>
</gene>
<feature type="compositionally biased region" description="Basic and acidic residues" evidence="1">
    <location>
        <begin position="19"/>
        <end position="36"/>
    </location>
</feature>
<protein>
    <recommendedName>
        <fullName evidence="2">YqgF/RNase H-like domain-containing protein</fullName>
    </recommendedName>
</protein>
<evidence type="ECO:0000313" key="3">
    <source>
        <dbReference type="EMBL" id="JAS32278.1"/>
    </source>
</evidence>
<dbReference type="GO" id="GO:0006139">
    <property type="term" value="P:nucleobase-containing compound metabolic process"/>
    <property type="evidence" value="ECO:0007669"/>
    <property type="project" value="InterPro"/>
</dbReference>
<organism evidence="3">
    <name type="scientific">Clastoptera arizonana</name>
    <name type="common">Arizona spittle bug</name>
    <dbReference type="NCBI Taxonomy" id="38151"/>
    <lineage>
        <taxon>Eukaryota</taxon>
        <taxon>Metazoa</taxon>
        <taxon>Ecdysozoa</taxon>
        <taxon>Arthropoda</taxon>
        <taxon>Hexapoda</taxon>
        <taxon>Insecta</taxon>
        <taxon>Pterygota</taxon>
        <taxon>Neoptera</taxon>
        <taxon>Paraneoptera</taxon>
        <taxon>Hemiptera</taxon>
        <taxon>Auchenorrhyncha</taxon>
        <taxon>Cercopoidea</taxon>
        <taxon>Clastopteridae</taxon>
        <taxon>Clastoptera</taxon>
    </lineage>
</organism>
<feature type="compositionally biased region" description="Basic and acidic residues" evidence="1">
    <location>
        <begin position="315"/>
        <end position="348"/>
    </location>
</feature>
<dbReference type="Gene3D" id="3.30.420.140">
    <property type="entry name" value="YqgF/RNase H-like domain"/>
    <property type="match status" value="1"/>
</dbReference>
<proteinExistence type="predicted"/>
<dbReference type="InterPro" id="IPR037027">
    <property type="entry name" value="YqgF/RNaseH-like_dom_sf"/>
</dbReference>
<evidence type="ECO:0000256" key="1">
    <source>
        <dbReference type="SAM" id="MobiDB-lite"/>
    </source>
</evidence>
<dbReference type="SUPFAM" id="SSF47781">
    <property type="entry name" value="RuvA domain 2-like"/>
    <property type="match status" value="1"/>
</dbReference>
<dbReference type="InterPro" id="IPR023323">
    <property type="entry name" value="Tex-like_dom_sf"/>
</dbReference>
<reference evidence="3" key="1">
    <citation type="submission" date="2015-12" db="EMBL/GenBank/DDBJ databases">
        <title>De novo transcriptome assembly of four potential Pierce s Disease insect vectors from Arizona vineyards.</title>
        <authorList>
            <person name="Tassone E.E."/>
        </authorList>
    </citation>
    <scope>NUCLEOTIDE SEQUENCE</scope>
</reference>
<dbReference type="FunFam" id="1.10.10.650:FF:000001">
    <property type="entry name" value="S1 RNA-binding domain 1"/>
    <property type="match status" value="1"/>
</dbReference>
<evidence type="ECO:0000259" key="2">
    <source>
        <dbReference type="SMART" id="SM00732"/>
    </source>
</evidence>
<dbReference type="InterPro" id="IPR006641">
    <property type="entry name" value="YqgF/RNaseH-like_dom"/>
</dbReference>
<dbReference type="GO" id="GO:0003729">
    <property type="term" value="F:mRNA binding"/>
    <property type="evidence" value="ECO:0007669"/>
    <property type="project" value="TreeGrafter"/>
</dbReference>
<dbReference type="AlphaFoldDB" id="A0A1B6E2X4"/>
<dbReference type="InterPro" id="IPR032639">
    <property type="entry name" value="Tex_YqgF"/>
</dbReference>
<dbReference type="GO" id="GO:0003735">
    <property type="term" value="F:structural constituent of ribosome"/>
    <property type="evidence" value="ECO:0007669"/>
    <property type="project" value="TreeGrafter"/>
</dbReference>
<dbReference type="Pfam" id="PF09371">
    <property type="entry name" value="Tex_N"/>
    <property type="match status" value="1"/>
</dbReference>
<sequence>MVNMEEFSYNHHRKSKRKLSVENEEYSRSIKEELQSPKKKIKIEKKSPKTPKISLVKTEKVSKIKVKSLPKEEIKSSKSIKTFNVNYDLENNDLVKKNNKSKRNKTSTSNIVVSGSAWTASELLSEKLNIDVQIAQNLVELLENDNTIPFIARYRRDMVGEMTPEGLRHAKEVYETIKTLQAKAVTIIKTLSKSDKLTDYLERCIAGARSMDELELIYTPYKVGNKRSKAEAARQLGLEETAITILNGTDYVALEPLINENVDGLKDVADVELSIVHIVADIISKDLDILNFIRRMITQECYKIRIESSQSRTVKSKEISKNQNPDKKKPDKTKEKNQNKDKKKQDKTKEIDVNKYQHYFQFSNSIKNVKPHQILALNRGESQKVLSVKIVIPQWLIKQLEDFCWNHWMRNGYEYPLRKFVFEKSFKDSYSRLIFPFIARTIRSDLNRGAELAAIEVFATNLKSLLLQPPLRGFHILGIDPGFKNGCKIAVITSSGSVLDAEVLYLHLKSSYNVPPTKDENARKLKNILQKHSCEIIALGNGTACRETEIYLSQLIKSGWFRPLDVRYTIVSEQGASIYSCSPEATKEFPNLDPNLVSAVSLARRIQDPLSELVKVEPKHLGVGMYQHDVAEKLLSAILDEVVSECVSFVGVDLNTASLSVLKRIAGL</sequence>
<dbReference type="Pfam" id="PF22706">
    <property type="entry name" value="Tex_central_region"/>
    <property type="match status" value="1"/>
</dbReference>
<dbReference type="FunFam" id="3.30.420.140:FF:000001">
    <property type="entry name" value="RNA-binding transcriptional accessory protein"/>
    <property type="match status" value="1"/>
</dbReference>
<dbReference type="SMART" id="SM00732">
    <property type="entry name" value="YqgFc"/>
    <property type="match status" value="1"/>
</dbReference>
<dbReference type="Gene3D" id="1.10.3500.10">
    <property type="entry name" value="Tex N-terminal region-like"/>
    <property type="match status" value="1"/>
</dbReference>
<dbReference type="PANTHER" id="PTHR10724:SF10">
    <property type="entry name" value="S1 RNA-BINDING DOMAIN-CONTAINING PROTEIN 1"/>
    <property type="match status" value="1"/>
</dbReference>
<dbReference type="InterPro" id="IPR010994">
    <property type="entry name" value="RuvA_2-like"/>
</dbReference>
<dbReference type="Pfam" id="PF16921">
    <property type="entry name" value="Tex_YqgF"/>
    <property type="match status" value="1"/>
</dbReference>
<dbReference type="InterPro" id="IPR050437">
    <property type="entry name" value="Ribos_protein_bS1-like"/>
</dbReference>
<dbReference type="SUPFAM" id="SSF53098">
    <property type="entry name" value="Ribonuclease H-like"/>
    <property type="match status" value="1"/>
</dbReference>
<feature type="region of interest" description="Disordered" evidence="1">
    <location>
        <begin position="1"/>
        <end position="49"/>
    </location>
</feature>
<dbReference type="InterPro" id="IPR023319">
    <property type="entry name" value="Tex-like_HTH_dom_sf"/>
</dbReference>
<dbReference type="EMBL" id="GEDC01005020">
    <property type="protein sequence ID" value="JAS32278.1"/>
    <property type="molecule type" value="Transcribed_RNA"/>
</dbReference>
<dbReference type="PANTHER" id="PTHR10724">
    <property type="entry name" value="30S RIBOSOMAL PROTEIN S1"/>
    <property type="match status" value="1"/>
</dbReference>
<dbReference type="SUPFAM" id="SSF158832">
    <property type="entry name" value="Tex N-terminal region-like"/>
    <property type="match status" value="1"/>
</dbReference>
<dbReference type="Gene3D" id="1.10.10.650">
    <property type="entry name" value="RuvA domain 2-like"/>
    <property type="match status" value="1"/>
</dbReference>
<feature type="region of interest" description="Disordered" evidence="1">
    <location>
        <begin position="313"/>
        <end position="348"/>
    </location>
</feature>
<name>A0A1B6E2X4_9HEMI</name>
<feature type="non-terminal residue" evidence="3">
    <location>
        <position position="668"/>
    </location>
</feature>